<keyword evidence="2" id="KW-1185">Reference proteome</keyword>
<evidence type="ECO:0000313" key="2">
    <source>
        <dbReference type="Proteomes" id="UP000216024"/>
    </source>
</evidence>
<sequence length="69" mass="7968">MKRLEMTFRNELGRSTKISVDHVRDDVTKEEVEIVMQSIIDKNIFKTENGELNEIESADIVSTETVELI</sequence>
<dbReference type="EMBL" id="NIBG01000025">
    <property type="protein sequence ID" value="PAB57522.1"/>
    <property type="molecule type" value="Genomic_DNA"/>
</dbReference>
<proteinExistence type="predicted"/>
<dbReference type="AlphaFoldDB" id="A0A267MDP6"/>
<organism evidence="1 2">
    <name type="scientific">Anaeromicrobium sediminis</name>
    <dbReference type="NCBI Taxonomy" id="1478221"/>
    <lineage>
        <taxon>Bacteria</taxon>
        <taxon>Bacillati</taxon>
        <taxon>Bacillota</taxon>
        <taxon>Clostridia</taxon>
        <taxon>Peptostreptococcales</taxon>
        <taxon>Thermotaleaceae</taxon>
        <taxon>Anaeromicrobium</taxon>
    </lineage>
</organism>
<dbReference type="InterPro" id="IPR021321">
    <property type="entry name" value="DUF2922"/>
</dbReference>
<evidence type="ECO:0000313" key="1">
    <source>
        <dbReference type="EMBL" id="PAB57522.1"/>
    </source>
</evidence>
<dbReference type="Proteomes" id="UP000216024">
    <property type="component" value="Unassembled WGS sequence"/>
</dbReference>
<name>A0A267MDP6_9FIRM</name>
<reference evidence="1 2" key="1">
    <citation type="submission" date="2017-06" db="EMBL/GenBank/DDBJ databases">
        <title>Draft genome sequence of anaerobic fermentative bacterium Anaeromicrobium sediminis DY2726D isolated from West Pacific Ocean sediments.</title>
        <authorList>
            <person name="Zeng X."/>
        </authorList>
    </citation>
    <scope>NUCLEOTIDE SEQUENCE [LARGE SCALE GENOMIC DNA]</scope>
    <source>
        <strain evidence="1 2">DY2726D</strain>
    </source>
</reference>
<dbReference type="Pfam" id="PF11148">
    <property type="entry name" value="DUF2922"/>
    <property type="match status" value="1"/>
</dbReference>
<accession>A0A267MDP6</accession>
<gene>
    <name evidence="1" type="ORF">CCE28_18635</name>
</gene>
<comment type="caution">
    <text evidence="1">The sequence shown here is derived from an EMBL/GenBank/DDBJ whole genome shotgun (WGS) entry which is preliminary data.</text>
</comment>
<protein>
    <recommendedName>
        <fullName evidence="3">DUF2922 domain-containing protein</fullName>
    </recommendedName>
</protein>
<dbReference type="RefSeq" id="WP_095135243.1">
    <property type="nucleotide sequence ID" value="NZ_NIBG01000025.1"/>
</dbReference>
<dbReference type="OrthoDB" id="9795264at2"/>
<evidence type="ECO:0008006" key="3">
    <source>
        <dbReference type="Google" id="ProtNLM"/>
    </source>
</evidence>